<dbReference type="PANTHER" id="PTHR32089">
    <property type="entry name" value="METHYL-ACCEPTING CHEMOTAXIS PROTEIN MCPB"/>
    <property type="match status" value="1"/>
</dbReference>
<keyword evidence="4" id="KW-0472">Membrane</keyword>
<comment type="similarity">
    <text evidence="2">Belongs to the methyl-accepting chemotaxis (MCP) protein family.</text>
</comment>
<feature type="domain" description="Methyl-accepting transducer" evidence="5">
    <location>
        <begin position="269"/>
        <end position="541"/>
    </location>
</feature>
<gene>
    <name evidence="7" type="ORF">SJI18_23900</name>
</gene>
<dbReference type="PANTHER" id="PTHR32089:SF112">
    <property type="entry name" value="LYSOZYME-LIKE PROTEIN-RELATED"/>
    <property type="match status" value="1"/>
</dbReference>
<evidence type="ECO:0000256" key="1">
    <source>
        <dbReference type="ARBA" id="ARBA00023224"/>
    </source>
</evidence>
<dbReference type="Pfam" id="PF00015">
    <property type="entry name" value="MCPsignal"/>
    <property type="match status" value="1"/>
</dbReference>
<sequence>MKWFSNLKMIQKLLSAFLLVAMFIGLIGFTGTSSMRNINTNVNNIYNNDLIAIKDISRIITNSVQIKADEVSISDSRNKSNLQTIKASIADMETINNTLILEYKTTITTDLSKQQFAKYEKLLLENLTNREKLIKLVDNGEYVKASKLLSSGDANTNDMIKTLVKELTTDSNAAKVDYEASQVSFNKASRIINVLSILGLVVAIMLGLIIAITTSRQIKKILKVAQSLGENDLSKTVDINDKSEIGSLAKAINKAILNLKILISEISESATGITATSQELSATTEEISAKMEIVNESIKQVALGAEQLSATTEEINATTENIAQNVAEVTGRANKGNNIAKDIEKKTIGLRKSAQDSSDTTSELYFVNQTSILKAIEEGMVVSQVKIMADEIGNIATQTNLLALNAAIEAARAGEQGKGFAVVANEVRKLAEKSADAVKRIQNVTTGVEKAFKNLSGSAQEVLEFMDNKVKPDYELFVDTSKQYGEDAVVFNNLSTDIGSSMNMVNATVSEIHKAIENVSATAEESVASSEEILASVNESFMAIEEITNATQSQVIQAEKLSDMVQKFKL</sequence>
<dbReference type="Pfam" id="PF12729">
    <property type="entry name" value="4HB_MCP_1"/>
    <property type="match status" value="1"/>
</dbReference>
<dbReference type="InterPro" id="IPR024478">
    <property type="entry name" value="HlyB_4HB_MCP"/>
</dbReference>
<reference evidence="7 8" key="1">
    <citation type="submission" date="2023-11" db="EMBL/GenBank/DDBJ databases">
        <title>Draft genome sequence of a psychrophilic Clostridium strain from permafrost water brine.</title>
        <authorList>
            <person name="Shcherbakova V.A."/>
            <person name="Trubitsyn V.E."/>
            <person name="Zakharyuk A.G."/>
        </authorList>
    </citation>
    <scope>NUCLEOTIDE SEQUENCE [LARGE SCALE GENOMIC DNA]</scope>
    <source>
        <strain evidence="7 8">14F</strain>
    </source>
</reference>
<evidence type="ECO:0000313" key="8">
    <source>
        <dbReference type="Proteomes" id="UP001498469"/>
    </source>
</evidence>
<keyword evidence="1 3" id="KW-0807">Transducer</keyword>
<accession>A0ABU7UX12</accession>
<dbReference type="PROSITE" id="PS50111">
    <property type="entry name" value="CHEMOTAXIS_TRANSDUC_2"/>
    <property type="match status" value="1"/>
</dbReference>
<dbReference type="InterPro" id="IPR004089">
    <property type="entry name" value="MCPsignal_dom"/>
</dbReference>
<dbReference type="CDD" id="cd06225">
    <property type="entry name" value="HAMP"/>
    <property type="match status" value="1"/>
</dbReference>
<keyword evidence="4" id="KW-1133">Transmembrane helix</keyword>
<dbReference type="SMART" id="SM00304">
    <property type="entry name" value="HAMP"/>
    <property type="match status" value="1"/>
</dbReference>
<evidence type="ECO:0000259" key="6">
    <source>
        <dbReference type="PROSITE" id="PS50885"/>
    </source>
</evidence>
<dbReference type="Proteomes" id="UP001498469">
    <property type="component" value="Unassembled WGS sequence"/>
</dbReference>
<evidence type="ECO:0000256" key="3">
    <source>
        <dbReference type="PROSITE-ProRule" id="PRU00284"/>
    </source>
</evidence>
<feature type="domain" description="HAMP" evidence="6">
    <location>
        <begin position="212"/>
        <end position="264"/>
    </location>
</feature>
<evidence type="ECO:0000259" key="5">
    <source>
        <dbReference type="PROSITE" id="PS50111"/>
    </source>
</evidence>
<dbReference type="RefSeq" id="WP_216255833.1">
    <property type="nucleotide sequence ID" value="NZ_JAZHFS010000050.1"/>
</dbReference>
<proteinExistence type="inferred from homology"/>
<name>A0ABU7UX12_9CLOT</name>
<dbReference type="PROSITE" id="PS50885">
    <property type="entry name" value="HAMP"/>
    <property type="match status" value="1"/>
</dbReference>
<feature type="transmembrane region" description="Helical" evidence="4">
    <location>
        <begin position="191"/>
        <end position="213"/>
    </location>
</feature>
<evidence type="ECO:0000313" key="7">
    <source>
        <dbReference type="EMBL" id="MEF2115324.1"/>
    </source>
</evidence>
<evidence type="ECO:0000256" key="4">
    <source>
        <dbReference type="SAM" id="Phobius"/>
    </source>
</evidence>
<dbReference type="Pfam" id="PF00672">
    <property type="entry name" value="HAMP"/>
    <property type="match status" value="1"/>
</dbReference>
<organism evidence="7 8">
    <name type="scientific">Clostridium frigoriphilum</name>
    <dbReference type="NCBI Taxonomy" id="443253"/>
    <lineage>
        <taxon>Bacteria</taxon>
        <taxon>Bacillati</taxon>
        <taxon>Bacillota</taxon>
        <taxon>Clostridia</taxon>
        <taxon>Eubacteriales</taxon>
        <taxon>Clostridiaceae</taxon>
        <taxon>Clostridium</taxon>
    </lineage>
</organism>
<evidence type="ECO:0000256" key="2">
    <source>
        <dbReference type="ARBA" id="ARBA00029447"/>
    </source>
</evidence>
<protein>
    <submittedName>
        <fullName evidence="7">Methyl-accepting chemotaxis protein</fullName>
    </submittedName>
</protein>
<keyword evidence="4" id="KW-0812">Transmembrane</keyword>
<keyword evidence="8" id="KW-1185">Reference proteome</keyword>
<dbReference type="EMBL" id="JAZHFS010000050">
    <property type="protein sequence ID" value="MEF2115324.1"/>
    <property type="molecule type" value="Genomic_DNA"/>
</dbReference>
<comment type="caution">
    <text evidence="7">The sequence shown here is derived from an EMBL/GenBank/DDBJ whole genome shotgun (WGS) entry which is preliminary data.</text>
</comment>
<dbReference type="InterPro" id="IPR003660">
    <property type="entry name" value="HAMP_dom"/>
</dbReference>
<dbReference type="SMART" id="SM00283">
    <property type="entry name" value="MA"/>
    <property type="match status" value="1"/>
</dbReference>